<reference evidence="2" key="1">
    <citation type="submission" date="2020-08" db="EMBL/GenBank/DDBJ databases">
        <title>Multicomponent nature underlies the extraordinary mechanical properties of spider dragline silk.</title>
        <authorList>
            <person name="Kono N."/>
            <person name="Nakamura H."/>
            <person name="Mori M."/>
            <person name="Yoshida Y."/>
            <person name="Ohtoshi R."/>
            <person name="Malay A.D."/>
            <person name="Moran D.A.P."/>
            <person name="Tomita M."/>
            <person name="Numata K."/>
            <person name="Arakawa K."/>
        </authorList>
    </citation>
    <scope>NUCLEOTIDE SEQUENCE</scope>
</reference>
<comment type="caution">
    <text evidence="2">The sequence shown here is derived from an EMBL/GenBank/DDBJ whole genome shotgun (WGS) entry which is preliminary data.</text>
</comment>
<evidence type="ECO:0000313" key="4">
    <source>
        <dbReference type="Proteomes" id="UP000886998"/>
    </source>
</evidence>
<dbReference type="InterPro" id="IPR052560">
    <property type="entry name" value="RdDP_mobile_element"/>
</dbReference>
<dbReference type="PROSITE" id="PS50878">
    <property type="entry name" value="RT_POL"/>
    <property type="match status" value="1"/>
</dbReference>
<protein>
    <submittedName>
        <fullName evidence="2">Putative RNA-directed DNA polymerase from transposon BS</fullName>
    </submittedName>
</protein>
<proteinExistence type="predicted"/>
<gene>
    <name evidence="2" type="primary">RTase_323</name>
    <name evidence="3" type="ORF">TNIN_207671</name>
    <name evidence="2" type="ORF">TNIN_308321</name>
</gene>
<dbReference type="PANTHER" id="PTHR36688:SF1">
    <property type="entry name" value="ENDONUCLEASE_EXONUCLEASE_PHOSPHATASE DOMAIN-CONTAINING PROTEIN"/>
    <property type="match status" value="1"/>
</dbReference>
<organism evidence="2 4">
    <name type="scientific">Trichonephila inaurata madagascariensis</name>
    <dbReference type="NCBI Taxonomy" id="2747483"/>
    <lineage>
        <taxon>Eukaryota</taxon>
        <taxon>Metazoa</taxon>
        <taxon>Ecdysozoa</taxon>
        <taxon>Arthropoda</taxon>
        <taxon>Chelicerata</taxon>
        <taxon>Arachnida</taxon>
        <taxon>Araneae</taxon>
        <taxon>Araneomorphae</taxon>
        <taxon>Entelegynae</taxon>
        <taxon>Araneoidea</taxon>
        <taxon>Nephilidae</taxon>
        <taxon>Trichonephila</taxon>
        <taxon>Trichonephila inaurata</taxon>
    </lineage>
</organism>
<keyword evidence="2" id="KW-0808">Transferase</keyword>
<dbReference type="OrthoDB" id="6436989at2759"/>
<evidence type="ECO:0000313" key="3">
    <source>
        <dbReference type="EMBL" id="GFY60538.1"/>
    </source>
</evidence>
<dbReference type="InterPro" id="IPR000477">
    <property type="entry name" value="RT_dom"/>
</dbReference>
<dbReference type="Pfam" id="PF00078">
    <property type="entry name" value="RVT_1"/>
    <property type="match status" value="1"/>
</dbReference>
<dbReference type="GO" id="GO:0003964">
    <property type="term" value="F:RNA-directed DNA polymerase activity"/>
    <property type="evidence" value="ECO:0007669"/>
    <property type="project" value="UniProtKB-KW"/>
</dbReference>
<dbReference type="AlphaFoldDB" id="A0A8X6X926"/>
<keyword evidence="2" id="KW-0548">Nucleotidyltransferase</keyword>
<feature type="domain" description="Reverse transcriptase" evidence="1">
    <location>
        <begin position="1"/>
        <end position="212"/>
    </location>
</feature>
<sequence length="252" mass="28871">MLSLAIMAISLYMIGKRQRHWLSTKQMKVGLLLVVLTNTWPGITRDQIKSCTDRPAYKPLFNIDFTLPELTYALQNLDTNKSPEPDSVHGHFLSHLEILGTPQGCVLIPTLFLLFITGIEKYVNPSQVGLFVDDVVLWCSNANMSKREFHLNRSLVNIQEFANIHKITFNASKSTVSLLTTNRHLHNYSPELFLMSQRLKYSKYSTYLGFTLDPEVNWGKLIEKLADKAKKRLTISFWQTGIQTPPPLEYLI</sequence>
<evidence type="ECO:0000313" key="2">
    <source>
        <dbReference type="EMBL" id="GFY48432.1"/>
    </source>
</evidence>
<name>A0A8X6X926_9ARAC</name>
<dbReference type="Proteomes" id="UP000886998">
    <property type="component" value="Unassembled WGS sequence"/>
</dbReference>
<dbReference type="PANTHER" id="PTHR36688">
    <property type="entry name" value="ENDO/EXONUCLEASE/PHOSPHATASE DOMAIN-CONTAINING PROTEIN"/>
    <property type="match status" value="1"/>
</dbReference>
<dbReference type="EMBL" id="BMAV01013199">
    <property type="protein sequence ID" value="GFY60538.1"/>
    <property type="molecule type" value="Genomic_DNA"/>
</dbReference>
<keyword evidence="2" id="KW-0695">RNA-directed DNA polymerase</keyword>
<dbReference type="EMBL" id="BMAV01006456">
    <property type="protein sequence ID" value="GFY48432.1"/>
    <property type="molecule type" value="Genomic_DNA"/>
</dbReference>
<keyword evidence="4" id="KW-1185">Reference proteome</keyword>
<accession>A0A8X6X926</accession>
<evidence type="ECO:0000259" key="1">
    <source>
        <dbReference type="PROSITE" id="PS50878"/>
    </source>
</evidence>